<name>A0A1X7A9D3_9RHOB</name>
<feature type="transmembrane region" description="Helical" evidence="1">
    <location>
        <begin position="12"/>
        <end position="32"/>
    </location>
</feature>
<dbReference type="AlphaFoldDB" id="A0A1X7A9D3"/>
<evidence type="ECO:0008006" key="4">
    <source>
        <dbReference type="Google" id="ProtNLM"/>
    </source>
</evidence>
<proteinExistence type="predicted"/>
<dbReference type="Proteomes" id="UP000193570">
    <property type="component" value="Unassembled WGS sequence"/>
</dbReference>
<feature type="transmembrane region" description="Helical" evidence="1">
    <location>
        <begin position="44"/>
        <end position="62"/>
    </location>
</feature>
<accession>A0A1X7A9D3</accession>
<evidence type="ECO:0000313" key="2">
    <source>
        <dbReference type="EMBL" id="SLN73753.1"/>
    </source>
</evidence>
<keyword evidence="1" id="KW-0472">Membrane</keyword>
<dbReference type="EMBL" id="FWFK01000009">
    <property type="protein sequence ID" value="SLN73753.1"/>
    <property type="molecule type" value="Genomic_DNA"/>
</dbReference>
<dbReference type="RefSeq" id="WP_085793634.1">
    <property type="nucleotide sequence ID" value="NZ_FWFK01000009.1"/>
</dbReference>
<dbReference type="OrthoDB" id="7866367at2"/>
<reference evidence="2 3" key="1">
    <citation type="submission" date="2017-03" db="EMBL/GenBank/DDBJ databases">
        <authorList>
            <person name="Afonso C.L."/>
            <person name="Miller P.J."/>
            <person name="Scott M.A."/>
            <person name="Spackman E."/>
            <person name="Goraichik I."/>
            <person name="Dimitrov K.M."/>
            <person name="Suarez D.L."/>
            <person name="Swayne D.E."/>
        </authorList>
    </citation>
    <scope>NUCLEOTIDE SEQUENCE [LARGE SCALE GENOMIC DNA]</scope>
    <source>
        <strain evidence="2 3">CECT 8625</strain>
    </source>
</reference>
<feature type="transmembrane region" description="Helical" evidence="1">
    <location>
        <begin position="74"/>
        <end position="94"/>
    </location>
</feature>
<evidence type="ECO:0000313" key="3">
    <source>
        <dbReference type="Proteomes" id="UP000193570"/>
    </source>
</evidence>
<gene>
    <name evidence="2" type="ORF">ROJ8625_03979</name>
</gene>
<sequence length="131" mass="13614">MPDFRTTCQIHAAIFAALFAIYMLAPGLSFIAFDLGAPPEARFVARRAGIILLGVAAIAFLARGLPPSPARQAIVVGLIVIWGGLAAFGATAILRGVVGWTAWGTVVVEAVLAIILVPHLRSRPKDGSDAG</sequence>
<feature type="transmembrane region" description="Helical" evidence="1">
    <location>
        <begin position="100"/>
        <end position="117"/>
    </location>
</feature>
<organism evidence="2 3">
    <name type="scientific">Roseivivax jejudonensis</name>
    <dbReference type="NCBI Taxonomy" id="1529041"/>
    <lineage>
        <taxon>Bacteria</taxon>
        <taxon>Pseudomonadati</taxon>
        <taxon>Pseudomonadota</taxon>
        <taxon>Alphaproteobacteria</taxon>
        <taxon>Rhodobacterales</taxon>
        <taxon>Roseobacteraceae</taxon>
        <taxon>Roseivivax</taxon>
    </lineage>
</organism>
<keyword evidence="1" id="KW-1133">Transmembrane helix</keyword>
<protein>
    <recommendedName>
        <fullName evidence="4">DUF4345 domain-containing protein</fullName>
    </recommendedName>
</protein>
<evidence type="ECO:0000256" key="1">
    <source>
        <dbReference type="SAM" id="Phobius"/>
    </source>
</evidence>
<keyword evidence="3" id="KW-1185">Reference proteome</keyword>
<keyword evidence="1" id="KW-0812">Transmembrane</keyword>